<gene>
    <name evidence="1" type="ORF">I41_15430</name>
</gene>
<evidence type="ECO:0000313" key="2">
    <source>
        <dbReference type="Proteomes" id="UP000317909"/>
    </source>
</evidence>
<name>A0A517TVH5_9BACT</name>
<dbReference type="InterPro" id="IPR012657">
    <property type="entry name" value="23S_rRNA-intervening_sequence"/>
</dbReference>
<dbReference type="Proteomes" id="UP000317909">
    <property type="component" value="Chromosome"/>
</dbReference>
<dbReference type="OrthoDB" id="276165at2"/>
<dbReference type="SUPFAM" id="SSF158446">
    <property type="entry name" value="IVS-encoded protein-like"/>
    <property type="match status" value="1"/>
</dbReference>
<sequence length="131" mass="15247">MAYESRFSLDDFELYRVARTFRIEIYKLIRKLPPEERYCLANQMRRAAVSITNNIAEGHGRWYFQENARFCRIARGSVGEVIDDLNVCIDERYSDAQTAEDLKTKALELVARINSYIAYLNRSRQGNADAP</sequence>
<organism evidence="1 2">
    <name type="scientific">Lacipirellula limnantheis</name>
    <dbReference type="NCBI Taxonomy" id="2528024"/>
    <lineage>
        <taxon>Bacteria</taxon>
        <taxon>Pseudomonadati</taxon>
        <taxon>Planctomycetota</taxon>
        <taxon>Planctomycetia</taxon>
        <taxon>Pirellulales</taxon>
        <taxon>Lacipirellulaceae</taxon>
        <taxon>Lacipirellula</taxon>
    </lineage>
</organism>
<dbReference type="PANTHER" id="PTHR38471:SF2">
    <property type="entry name" value="FOUR HELIX BUNDLE PROTEIN"/>
    <property type="match status" value="1"/>
</dbReference>
<dbReference type="AlphaFoldDB" id="A0A517TVH5"/>
<dbReference type="PANTHER" id="PTHR38471">
    <property type="entry name" value="FOUR HELIX BUNDLE PROTEIN"/>
    <property type="match status" value="1"/>
</dbReference>
<dbReference type="NCBIfam" id="TIGR02436">
    <property type="entry name" value="four helix bundle protein"/>
    <property type="match status" value="1"/>
</dbReference>
<reference evidence="1 2" key="1">
    <citation type="submission" date="2019-02" db="EMBL/GenBank/DDBJ databases">
        <title>Deep-cultivation of Planctomycetes and their phenomic and genomic characterization uncovers novel biology.</title>
        <authorList>
            <person name="Wiegand S."/>
            <person name="Jogler M."/>
            <person name="Boedeker C."/>
            <person name="Pinto D."/>
            <person name="Vollmers J."/>
            <person name="Rivas-Marin E."/>
            <person name="Kohn T."/>
            <person name="Peeters S.H."/>
            <person name="Heuer A."/>
            <person name="Rast P."/>
            <person name="Oberbeckmann S."/>
            <person name="Bunk B."/>
            <person name="Jeske O."/>
            <person name="Meyerdierks A."/>
            <person name="Storesund J.E."/>
            <person name="Kallscheuer N."/>
            <person name="Luecker S."/>
            <person name="Lage O.M."/>
            <person name="Pohl T."/>
            <person name="Merkel B.J."/>
            <person name="Hornburger P."/>
            <person name="Mueller R.-W."/>
            <person name="Bruemmer F."/>
            <person name="Labrenz M."/>
            <person name="Spormann A.M."/>
            <person name="Op den Camp H."/>
            <person name="Overmann J."/>
            <person name="Amann R."/>
            <person name="Jetten M.S.M."/>
            <person name="Mascher T."/>
            <person name="Medema M.H."/>
            <person name="Devos D.P."/>
            <person name="Kaster A.-K."/>
            <person name="Ovreas L."/>
            <person name="Rohde M."/>
            <person name="Galperin M.Y."/>
            <person name="Jogler C."/>
        </authorList>
    </citation>
    <scope>NUCLEOTIDE SEQUENCE [LARGE SCALE GENOMIC DNA]</scope>
    <source>
        <strain evidence="1 2">I41</strain>
    </source>
</reference>
<keyword evidence="2" id="KW-1185">Reference proteome</keyword>
<dbReference type="Pfam" id="PF05635">
    <property type="entry name" value="23S_rRNA_IVP"/>
    <property type="match status" value="1"/>
</dbReference>
<dbReference type="EMBL" id="CP036339">
    <property type="protein sequence ID" value="QDT72369.1"/>
    <property type="molecule type" value="Genomic_DNA"/>
</dbReference>
<dbReference type="RefSeq" id="WP_145431948.1">
    <property type="nucleotide sequence ID" value="NZ_CP036339.1"/>
</dbReference>
<dbReference type="Gene3D" id="1.20.1440.60">
    <property type="entry name" value="23S rRNA-intervening sequence"/>
    <property type="match status" value="1"/>
</dbReference>
<protein>
    <recommendedName>
        <fullName evidence="3">Four helix bundle protein</fullName>
    </recommendedName>
</protein>
<dbReference type="CDD" id="cd16377">
    <property type="entry name" value="23S_rRNA_IVP_like"/>
    <property type="match status" value="1"/>
</dbReference>
<evidence type="ECO:0000313" key="1">
    <source>
        <dbReference type="EMBL" id="QDT72369.1"/>
    </source>
</evidence>
<proteinExistence type="predicted"/>
<dbReference type="KEGG" id="llh:I41_15430"/>
<evidence type="ECO:0008006" key="3">
    <source>
        <dbReference type="Google" id="ProtNLM"/>
    </source>
</evidence>
<accession>A0A517TVH5</accession>
<dbReference type="InterPro" id="IPR036583">
    <property type="entry name" value="23S_rRNA_IVS_sf"/>
</dbReference>